<evidence type="ECO:0000313" key="10">
    <source>
        <dbReference type="Proteomes" id="UP001162972"/>
    </source>
</evidence>
<keyword evidence="2 7" id="KW-0812">Transmembrane</keyword>
<dbReference type="AlphaFoldDB" id="A0AAD6KFS9"/>
<evidence type="ECO:0000256" key="7">
    <source>
        <dbReference type="SAM" id="Phobius"/>
    </source>
</evidence>
<feature type="transmembrane region" description="Helical" evidence="7">
    <location>
        <begin position="12"/>
        <end position="32"/>
    </location>
</feature>
<evidence type="ECO:0000259" key="8">
    <source>
        <dbReference type="Pfam" id="PF13962"/>
    </source>
</evidence>
<sequence length="107" mass="11518">MKIQEALNKARESHLVVAALIATVTFAAAFTLPGGYKSDKGTAILAKKAAFIVFLISDAISMVLSISAVFIHFLLALLKGLDGRIILVDKTFEKLFALAMLFTMIGM</sequence>
<evidence type="ECO:0000256" key="5">
    <source>
        <dbReference type="ARBA" id="ARBA00023043"/>
    </source>
</evidence>
<organism evidence="9 10">
    <name type="scientific">Salix udensis</name>
    <dbReference type="NCBI Taxonomy" id="889485"/>
    <lineage>
        <taxon>Eukaryota</taxon>
        <taxon>Viridiplantae</taxon>
        <taxon>Streptophyta</taxon>
        <taxon>Embryophyta</taxon>
        <taxon>Tracheophyta</taxon>
        <taxon>Spermatophyta</taxon>
        <taxon>Magnoliopsida</taxon>
        <taxon>eudicotyledons</taxon>
        <taxon>Gunneridae</taxon>
        <taxon>Pentapetalae</taxon>
        <taxon>rosids</taxon>
        <taxon>fabids</taxon>
        <taxon>Malpighiales</taxon>
        <taxon>Salicaceae</taxon>
        <taxon>Saliceae</taxon>
        <taxon>Salix</taxon>
    </lineage>
</organism>
<keyword evidence="3" id="KW-0677">Repeat</keyword>
<dbReference type="PANTHER" id="PTHR24186">
    <property type="entry name" value="PROTEIN PHOSPHATASE 1 REGULATORY SUBUNIT"/>
    <property type="match status" value="1"/>
</dbReference>
<comment type="subcellular location">
    <subcellularLocation>
        <location evidence="1">Membrane</location>
        <topology evidence="1">Multi-pass membrane protein</topology>
    </subcellularLocation>
</comment>
<feature type="non-terminal residue" evidence="9">
    <location>
        <position position="107"/>
    </location>
</feature>
<protein>
    <recommendedName>
        <fullName evidence="8">PGG domain-containing protein</fullName>
    </recommendedName>
</protein>
<dbReference type="PANTHER" id="PTHR24186:SF53">
    <property type="entry name" value="PGG DOMAIN-CONTAINING PROTEIN"/>
    <property type="match status" value="1"/>
</dbReference>
<gene>
    <name evidence="9" type="ORF">OIU84_026966</name>
</gene>
<dbReference type="Proteomes" id="UP001162972">
    <property type="component" value="Chromosome 19"/>
</dbReference>
<keyword evidence="10" id="KW-1185">Reference proteome</keyword>
<dbReference type="Pfam" id="PF13962">
    <property type="entry name" value="PGG"/>
    <property type="match status" value="1"/>
</dbReference>
<proteinExistence type="predicted"/>
<evidence type="ECO:0000256" key="6">
    <source>
        <dbReference type="ARBA" id="ARBA00023136"/>
    </source>
</evidence>
<evidence type="ECO:0000256" key="3">
    <source>
        <dbReference type="ARBA" id="ARBA00022737"/>
    </source>
</evidence>
<reference evidence="9 10" key="1">
    <citation type="journal article" date="2023" name="Int. J. Mol. Sci.">
        <title>De Novo Assembly and Annotation of 11 Diverse Shrub Willow (Salix) Genomes Reveals Novel Gene Organization in Sex-Linked Regions.</title>
        <authorList>
            <person name="Hyden B."/>
            <person name="Feng K."/>
            <person name="Yates T.B."/>
            <person name="Jawdy S."/>
            <person name="Cereghino C."/>
            <person name="Smart L.B."/>
            <person name="Muchero W."/>
        </authorList>
    </citation>
    <scope>NUCLEOTIDE SEQUENCE [LARGE SCALE GENOMIC DNA]</scope>
    <source>
        <tissue evidence="9">Shoot tip</tissue>
    </source>
</reference>
<evidence type="ECO:0000256" key="4">
    <source>
        <dbReference type="ARBA" id="ARBA00022989"/>
    </source>
</evidence>
<evidence type="ECO:0000256" key="2">
    <source>
        <dbReference type="ARBA" id="ARBA00022692"/>
    </source>
</evidence>
<dbReference type="GO" id="GO:0005886">
    <property type="term" value="C:plasma membrane"/>
    <property type="evidence" value="ECO:0007669"/>
    <property type="project" value="TreeGrafter"/>
</dbReference>
<dbReference type="EMBL" id="JAPFFJ010000007">
    <property type="protein sequence ID" value="KAJ6421935.1"/>
    <property type="molecule type" value="Genomic_DNA"/>
</dbReference>
<feature type="domain" description="PGG" evidence="8">
    <location>
        <begin position="5"/>
        <end position="104"/>
    </location>
</feature>
<keyword evidence="6 7" id="KW-0472">Membrane</keyword>
<keyword evidence="4 7" id="KW-1133">Transmembrane helix</keyword>
<name>A0AAD6KFS9_9ROSI</name>
<accession>A0AAD6KFS9</accession>
<dbReference type="InterPro" id="IPR026961">
    <property type="entry name" value="PGG_dom"/>
</dbReference>
<evidence type="ECO:0000313" key="9">
    <source>
        <dbReference type="EMBL" id="KAJ6421935.1"/>
    </source>
</evidence>
<evidence type="ECO:0000256" key="1">
    <source>
        <dbReference type="ARBA" id="ARBA00004141"/>
    </source>
</evidence>
<comment type="caution">
    <text evidence="9">The sequence shown here is derived from an EMBL/GenBank/DDBJ whole genome shotgun (WGS) entry which is preliminary data.</text>
</comment>
<keyword evidence="5" id="KW-0040">ANK repeat</keyword>
<feature type="transmembrane region" description="Helical" evidence="7">
    <location>
        <begin position="52"/>
        <end position="78"/>
    </location>
</feature>